<evidence type="ECO:0000259" key="1">
    <source>
        <dbReference type="Pfam" id="PF07848"/>
    </source>
</evidence>
<evidence type="ECO:0000259" key="3">
    <source>
        <dbReference type="Pfam" id="PF20803"/>
    </source>
</evidence>
<evidence type="ECO:0000313" key="4">
    <source>
        <dbReference type="EMBL" id="MBB4765080.1"/>
    </source>
</evidence>
<dbReference type="PIRSF" id="PIRSF020623">
    <property type="entry name" value="PaaX"/>
    <property type="match status" value="1"/>
</dbReference>
<protein>
    <submittedName>
        <fullName evidence="4">Phenylacetic acid degradation operon negative regulatory protein</fullName>
    </submittedName>
</protein>
<evidence type="ECO:0000259" key="2">
    <source>
        <dbReference type="Pfam" id="PF08223"/>
    </source>
</evidence>
<dbReference type="AlphaFoldDB" id="A0A7W7MSU3"/>
<comment type="caution">
    <text evidence="4">The sequence shown here is derived from an EMBL/GenBank/DDBJ whole genome shotgun (WGS) entry which is preliminary data.</text>
</comment>
<dbReference type="Pfam" id="PF07848">
    <property type="entry name" value="PaaX"/>
    <property type="match status" value="1"/>
</dbReference>
<proteinExistence type="predicted"/>
<dbReference type="InterPro" id="IPR013225">
    <property type="entry name" value="PaaX_C"/>
</dbReference>
<dbReference type="InterPro" id="IPR036390">
    <property type="entry name" value="WH_DNA-bd_sf"/>
</dbReference>
<evidence type="ECO:0000313" key="5">
    <source>
        <dbReference type="Proteomes" id="UP000578112"/>
    </source>
</evidence>
<reference evidence="4 5" key="1">
    <citation type="submission" date="2020-08" db="EMBL/GenBank/DDBJ databases">
        <title>Sequencing the genomes of 1000 actinobacteria strains.</title>
        <authorList>
            <person name="Klenk H.-P."/>
        </authorList>
    </citation>
    <scope>NUCLEOTIDE SEQUENCE [LARGE SCALE GENOMIC DNA]</scope>
    <source>
        <strain evidence="4 5">DSM 43149</strain>
    </source>
</reference>
<dbReference type="Gene3D" id="1.20.58.1460">
    <property type="match status" value="1"/>
</dbReference>
<dbReference type="InterPro" id="IPR036388">
    <property type="entry name" value="WH-like_DNA-bd_sf"/>
</dbReference>
<dbReference type="RefSeq" id="WP_184996193.1">
    <property type="nucleotide sequence ID" value="NZ_BOMK01000071.1"/>
</dbReference>
<dbReference type="InterPro" id="IPR048846">
    <property type="entry name" value="PaaX-like_central"/>
</dbReference>
<dbReference type="GO" id="GO:0006351">
    <property type="term" value="P:DNA-templated transcription"/>
    <property type="evidence" value="ECO:0007669"/>
    <property type="project" value="InterPro"/>
</dbReference>
<dbReference type="EMBL" id="JACHNH010000001">
    <property type="protein sequence ID" value="MBB4765080.1"/>
    <property type="molecule type" value="Genomic_DNA"/>
</dbReference>
<dbReference type="PANTHER" id="PTHR30319">
    <property type="entry name" value="PHENYLACETIC ACID REGULATOR-RELATED TRANSCRIPTIONAL REPRESSOR"/>
    <property type="match status" value="1"/>
</dbReference>
<dbReference type="Pfam" id="PF20803">
    <property type="entry name" value="PaaX_M"/>
    <property type="match status" value="1"/>
</dbReference>
<dbReference type="InterPro" id="IPR011965">
    <property type="entry name" value="PaaX_trns_reg"/>
</dbReference>
<accession>A0A7W7MSU3</accession>
<dbReference type="Gene3D" id="3.30.70.2650">
    <property type="match status" value="1"/>
</dbReference>
<gene>
    <name evidence="4" type="ORF">BJ971_005636</name>
</gene>
<dbReference type="InterPro" id="IPR012906">
    <property type="entry name" value="PaaX-like_N"/>
</dbReference>
<dbReference type="PANTHER" id="PTHR30319:SF1">
    <property type="entry name" value="TRANSCRIPTIONAL REPRESSOR PAAX"/>
    <property type="match status" value="1"/>
</dbReference>
<keyword evidence="5" id="KW-1185">Reference proteome</keyword>
<dbReference type="SUPFAM" id="SSF46785">
    <property type="entry name" value="Winged helix' DNA-binding domain"/>
    <property type="match status" value="1"/>
</dbReference>
<feature type="domain" description="Transcriptional repressor PaaX-like C-terminal" evidence="2">
    <location>
        <begin position="174"/>
        <end position="260"/>
    </location>
</feature>
<dbReference type="Proteomes" id="UP000578112">
    <property type="component" value="Unassembled WGS sequence"/>
</dbReference>
<feature type="domain" description="Transcriptional repressor PaaX-like central Cas2-like" evidence="3">
    <location>
        <begin position="90"/>
        <end position="167"/>
    </location>
</feature>
<name>A0A7W7MSU3_9ACTN</name>
<dbReference type="Pfam" id="PF08223">
    <property type="entry name" value="PaaX_C"/>
    <property type="match status" value="1"/>
</dbReference>
<organism evidence="4 5">
    <name type="scientific">Actinoplanes digitatis</name>
    <dbReference type="NCBI Taxonomy" id="1868"/>
    <lineage>
        <taxon>Bacteria</taxon>
        <taxon>Bacillati</taxon>
        <taxon>Actinomycetota</taxon>
        <taxon>Actinomycetes</taxon>
        <taxon>Micromonosporales</taxon>
        <taxon>Micromonosporaceae</taxon>
        <taxon>Actinoplanes</taxon>
    </lineage>
</organism>
<dbReference type="Gene3D" id="1.10.10.10">
    <property type="entry name" value="Winged helix-like DNA-binding domain superfamily/Winged helix DNA-binding domain"/>
    <property type="match status" value="1"/>
</dbReference>
<feature type="domain" description="Transcriptional repressor PaaX-like N-terminal" evidence="1">
    <location>
        <begin position="4"/>
        <end position="70"/>
    </location>
</feature>
<sequence>MTLKARGLILDLFGDYLRYADAEARLSHLTELLGAFDIAPATVRVTLSRLRREGWFVTRRDGRETIYALTPDILGVLDEGRDRIFAPPADRWAGVWTVVIYQMTESERQERIQLRKSLAWHGFGPLTTSTWLSPGDRRKEVRELVDQSTEEQVDVLSCMSEGPEHDRVLARRCWDLEALASQYSEFNDEHRHLLREARRLTGAGALVARTELISTYRHFPFRDPRLPPELRPEPWPGVESYEIFRSAHARLGDAARAYVAGVIGRELPETPLP</sequence>